<organism evidence="1 2">
    <name type="scientific">Shewanella benthica KT99</name>
    <dbReference type="NCBI Taxonomy" id="314608"/>
    <lineage>
        <taxon>Bacteria</taxon>
        <taxon>Pseudomonadati</taxon>
        <taxon>Pseudomonadota</taxon>
        <taxon>Gammaproteobacteria</taxon>
        <taxon>Alteromonadales</taxon>
        <taxon>Shewanellaceae</taxon>
        <taxon>Shewanella</taxon>
    </lineage>
</organism>
<accession>A9D4I1</accession>
<protein>
    <submittedName>
        <fullName evidence="1">Uncharacterized protein</fullName>
    </submittedName>
</protein>
<dbReference type="AlphaFoldDB" id="A9D4I1"/>
<dbReference type="EMBL" id="ABIC01000009">
    <property type="protein sequence ID" value="EDQ01561.1"/>
    <property type="molecule type" value="Genomic_DNA"/>
</dbReference>
<comment type="caution">
    <text evidence="1">The sequence shown here is derived from an EMBL/GenBank/DDBJ whole genome shotgun (WGS) entry which is preliminary data.</text>
</comment>
<sequence>MQRLQRRINIWLERGKNVPASRYAGIFSNMSKAYGSFSITQALP</sequence>
<evidence type="ECO:0000313" key="1">
    <source>
        <dbReference type="EMBL" id="EDQ01561.1"/>
    </source>
</evidence>
<dbReference type="STRING" id="314608.KT99_15445"/>
<reference evidence="1 2" key="1">
    <citation type="submission" date="2007-10" db="EMBL/GenBank/DDBJ databases">
        <authorList>
            <person name="Yayanos A."/>
            <person name="Ferriera S."/>
            <person name="Johnson J."/>
            <person name="Kravitz S."/>
            <person name="Halpern A."/>
            <person name="Remington K."/>
            <person name="Beeson K."/>
            <person name="Tran B."/>
            <person name="Rogers Y.-H."/>
            <person name="Friedman R."/>
            <person name="Venter J.C."/>
        </authorList>
    </citation>
    <scope>NUCLEOTIDE SEQUENCE [LARGE SCALE GENOMIC DNA]</scope>
    <source>
        <strain evidence="1 2">KT99</strain>
    </source>
</reference>
<keyword evidence="2" id="KW-1185">Reference proteome</keyword>
<proteinExistence type="predicted"/>
<dbReference type="Proteomes" id="UP000005839">
    <property type="component" value="Unassembled WGS sequence"/>
</dbReference>
<gene>
    <name evidence="1" type="ORF">KT99_15445</name>
</gene>
<name>A9D4I1_9GAMM</name>
<evidence type="ECO:0000313" key="2">
    <source>
        <dbReference type="Proteomes" id="UP000005839"/>
    </source>
</evidence>